<keyword evidence="3" id="KW-1185">Reference proteome</keyword>
<dbReference type="AlphaFoldDB" id="A0A091BN60"/>
<feature type="signal peptide" evidence="1">
    <location>
        <begin position="1"/>
        <end position="27"/>
    </location>
</feature>
<reference evidence="2 3" key="1">
    <citation type="submission" date="2013-09" db="EMBL/GenBank/DDBJ databases">
        <title>Genome sequencing of Arenimonas malthae.</title>
        <authorList>
            <person name="Chen F."/>
            <person name="Wang G."/>
        </authorList>
    </citation>
    <scope>NUCLEOTIDE SEQUENCE [LARGE SCALE GENOMIC DNA]</scope>
    <source>
        <strain evidence="2 3">CC-JY-1</strain>
    </source>
</reference>
<dbReference type="Proteomes" id="UP000029392">
    <property type="component" value="Unassembled WGS sequence"/>
</dbReference>
<dbReference type="eggNOG" id="ENOG5032TAY">
    <property type="taxonomic scope" value="Bacteria"/>
</dbReference>
<evidence type="ECO:0000256" key="1">
    <source>
        <dbReference type="SAM" id="SignalP"/>
    </source>
</evidence>
<dbReference type="Pfam" id="PF18950">
    <property type="entry name" value="DUF5694"/>
    <property type="match status" value="1"/>
</dbReference>
<evidence type="ECO:0000313" key="3">
    <source>
        <dbReference type="Proteomes" id="UP000029392"/>
    </source>
</evidence>
<sequence length="351" mass="37453">MATPRHSLPLSRRFALLLVAALAPALAAGAEVLVLGSAHLAQLEPASTPAQQAVVVERLAGFAPTRVCIEAVPGESVEAFAADPTRYGELLSTFAMDAVRLAGEQQVRRQRAAAQARIEAAGLVARASLDETQRLTLVSLQLAAYEPWSAALNWSALSPATRESAAALLGATAVARLEALAASDNEIASIALRLARRLGQRELCAVDPFADELGVNALAEDLLPRLSTPAVQQGLDALNAEQAKHWRADQPDGLLGLLRWMNSDDYARADLAAEWAVFDNAAGEHDAGRRRLMLWHARNAEITARLARELARQDGGRTLLLIGAAHRPFLQASLRALPWVDVVDGQALLAP</sequence>
<evidence type="ECO:0000313" key="2">
    <source>
        <dbReference type="EMBL" id="KFN45765.1"/>
    </source>
</evidence>
<gene>
    <name evidence="2" type="ORF">N790_09370</name>
</gene>
<dbReference type="EMBL" id="AVCH01000177">
    <property type="protein sequence ID" value="KFN45765.1"/>
    <property type="molecule type" value="Genomic_DNA"/>
</dbReference>
<dbReference type="STRING" id="1384054.N790_09370"/>
<accession>A0A091BN60</accession>
<proteinExistence type="predicted"/>
<comment type="caution">
    <text evidence="2">The sequence shown here is derived from an EMBL/GenBank/DDBJ whole genome shotgun (WGS) entry which is preliminary data.</text>
</comment>
<dbReference type="InterPro" id="IPR043749">
    <property type="entry name" value="DUF5694"/>
</dbReference>
<name>A0A091BN60_9GAMM</name>
<evidence type="ECO:0008006" key="4">
    <source>
        <dbReference type="Google" id="ProtNLM"/>
    </source>
</evidence>
<dbReference type="OrthoDB" id="69432at2"/>
<organism evidence="2 3">
    <name type="scientific">Arenimonas malthae CC-JY-1</name>
    <dbReference type="NCBI Taxonomy" id="1384054"/>
    <lineage>
        <taxon>Bacteria</taxon>
        <taxon>Pseudomonadati</taxon>
        <taxon>Pseudomonadota</taxon>
        <taxon>Gammaproteobacteria</taxon>
        <taxon>Lysobacterales</taxon>
        <taxon>Lysobacteraceae</taxon>
        <taxon>Arenimonas</taxon>
    </lineage>
</organism>
<keyword evidence="1" id="KW-0732">Signal</keyword>
<dbReference type="RefSeq" id="WP_043804048.1">
    <property type="nucleotide sequence ID" value="NZ_AVCH01000177.1"/>
</dbReference>
<dbReference type="PATRIC" id="fig|1384054.3.peg.1987"/>
<protein>
    <recommendedName>
        <fullName evidence="4">TraB/GumN family protein</fullName>
    </recommendedName>
</protein>
<feature type="chain" id="PRO_5001870026" description="TraB/GumN family protein" evidence="1">
    <location>
        <begin position="28"/>
        <end position="351"/>
    </location>
</feature>